<keyword evidence="4 5" id="KW-0472">Membrane</keyword>
<evidence type="ECO:0000256" key="5">
    <source>
        <dbReference type="SAM" id="Phobius"/>
    </source>
</evidence>
<keyword evidence="2 5" id="KW-0812">Transmembrane</keyword>
<dbReference type="InterPro" id="IPR013057">
    <property type="entry name" value="AA_transpt_TM"/>
</dbReference>
<feature type="domain" description="Amino acid transporter transmembrane" evidence="6">
    <location>
        <begin position="150"/>
        <end position="297"/>
    </location>
</feature>
<dbReference type="PANTHER" id="PTHR22950:SF349">
    <property type="entry name" value="AMINO ACID TRANSPORTER TRANSMEMBRANE DOMAIN-CONTAINING PROTEIN"/>
    <property type="match status" value="1"/>
</dbReference>
<dbReference type="Proteomes" id="UP000250275">
    <property type="component" value="Unassembled WGS sequence"/>
</dbReference>
<comment type="subcellular location">
    <subcellularLocation>
        <location evidence="1">Membrane</location>
        <topology evidence="1">Multi-pass membrane protein</topology>
    </subcellularLocation>
</comment>
<dbReference type="AlphaFoldDB" id="A0A310SPQ7"/>
<evidence type="ECO:0000313" key="7">
    <source>
        <dbReference type="EMBL" id="OAD57382.1"/>
    </source>
</evidence>
<feature type="transmembrane region" description="Helical" evidence="5">
    <location>
        <begin position="185"/>
        <end position="206"/>
    </location>
</feature>
<evidence type="ECO:0000313" key="8">
    <source>
        <dbReference type="Proteomes" id="UP000250275"/>
    </source>
</evidence>
<dbReference type="Pfam" id="PF01490">
    <property type="entry name" value="Aa_trans"/>
    <property type="match status" value="2"/>
</dbReference>
<accession>A0A310SPQ7</accession>
<dbReference type="GO" id="GO:0005774">
    <property type="term" value="C:vacuolar membrane"/>
    <property type="evidence" value="ECO:0007669"/>
    <property type="project" value="TreeGrafter"/>
</dbReference>
<dbReference type="EMBL" id="KQ761592">
    <property type="protein sequence ID" value="OAD57382.1"/>
    <property type="molecule type" value="Genomic_DNA"/>
</dbReference>
<organism evidence="7 8">
    <name type="scientific">Eufriesea mexicana</name>
    <dbReference type="NCBI Taxonomy" id="516756"/>
    <lineage>
        <taxon>Eukaryota</taxon>
        <taxon>Metazoa</taxon>
        <taxon>Ecdysozoa</taxon>
        <taxon>Arthropoda</taxon>
        <taxon>Hexapoda</taxon>
        <taxon>Insecta</taxon>
        <taxon>Pterygota</taxon>
        <taxon>Neoptera</taxon>
        <taxon>Endopterygota</taxon>
        <taxon>Hymenoptera</taxon>
        <taxon>Apocrita</taxon>
        <taxon>Aculeata</taxon>
        <taxon>Apoidea</taxon>
        <taxon>Anthophila</taxon>
        <taxon>Apidae</taxon>
        <taxon>Eufriesea</taxon>
    </lineage>
</organism>
<feature type="transmembrane region" description="Helical" evidence="5">
    <location>
        <begin position="43"/>
        <end position="64"/>
    </location>
</feature>
<name>A0A310SPQ7_9HYME</name>
<proteinExistence type="predicted"/>
<keyword evidence="3 5" id="KW-1133">Transmembrane helix</keyword>
<dbReference type="PANTHER" id="PTHR22950">
    <property type="entry name" value="AMINO ACID TRANSPORTER"/>
    <property type="match status" value="1"/>
</dbReference>
<evidence type="ECO:0000259" key="6">
    <source>
        <dbReference type="Pfam" id="PF01490"/>
    </source>
</evidence>
<gene>
    <name evidence="7" type="ORF">WN48_02183</name>
</gene>
<evidence type="ECO:0000256" key="4">
    <source>
        <dbReference type="ARBA" id="ARBA00023136"/>
    </source>
</evidence>
<reference evidence="7 8" key="1">
    <citation type="submission" date="2015-07" db="EMBL/GenBank/DDBJ databases">
        <title>The genome of Eufriesea mexicana.</title>
        <authorList>
            <person name="Pan H."/>
            <person name="Kapheim K."/>
        </authorList>
    </citation>
    <scope>NUCLEOTIDE SEQUENCE [LARGE SCALE GENOMIC DNA]</scope>
    <source>
        <strain evidence="7">0111107269</strain>
        <tissue evidence="7">Whole body</tissue>
    </source>
</reference>
<feature type="domain" description="Amino acid transporter transmembrane" evidence="6">
    <location>
        <begin position="19"/>
        <end position="80"/>
    </location>
</feature>
<protein>
    <submittedName>
        <fullName evidence="7">Proton-coupled amino acid transporter 1</fullName>
    </submittedName>
</protein>
<evidence type="ECO:0000256" key="1">
    <source>
        <dbReference type="ARBA" id="ARBA00004141"/>
    </source>
</evidence>
<sequence>MDLELIGSYDLNVTTRDFSVLMHLLKCSIGTGLLFLPNGFRRAGYVMPIICGVIIGLLCAHTEVTLVSNWNVTGKASKENESVVQTQSHTDVGFRPNGGALISEWSRKDSKVREDVWHRDQRDRLLRPLPGIRDIHPLCVHIVSASEERVVIEFFSDEEMDVRVYIVALFPFICLLGFTPNLKYLAPFSIIGFLFMLTGISVTFYYLLDNFPDPARLDAFTHVLPVPMYCTMFLYALHNVTLCLPLENTMKNPLHLPHLITYSTLANTCLYTIFGFLGYNKYMNNTCDTVIKNLPIERT</sequence>
<feature type="transmembrane region" description="Helical" evidence="5">
    <location>
        <begin position="259"/>
        <end position="279"/>
    </location>
</feature>
<dbReference type="OrthoDB" id="1684102at2759"/>
<dbReference type="GO" id="GO:0015179">
    <property type="term" value="F:L-amino acid transmembrane transporter activity"/>
    <property type="evidence" value="ECO:0007669"/>
    <property type="project" value="TreeGrafter"/>
</dbReference>
<feature type="transmembrane region" description="Helical" evidence="5">
    <location>
        <begin position="226"/>
        <end position="247"/>
    </location>
</feature>
<feature type="transmembrane region" description="Helical" evidence="5">
    <location>
        <begin position="162"/>
        <end position="178"/>
    </location>
</feature>
<evidence type="ECO:0000256" key="3">
    <source>
        <dbReference type="ARBA" id="ARBA00022989"/>
    </source>
</evidence>
<evidence type="ECO:0000256" key="2">
    <source>
        <dbReference type="ARBA" id="ARBA00022692"/>
    </source>
</evidence>
<keyword evidence="8" id="KW-1185">Reference proteome</keyword>